<name>A0ABW3TUU9_9BACL</name>
<evidence type="ECO:0000313" key="1">
    <source>
        <dbReference type="EMBL" id="MFD1204024.1"/>
    </source>
</evidence>
<evidence type="ECO:0000313" key="2">
    <source>
        <dbReference type="Proteomes" id="UP001597231"/>
    </source>
</evidence>
<dbReference type="EMBL" id="JBHTLT010000015">
    <property type="protein sequence ID" value="MFD1204024.1"/>
    <property type="molecule type" value="Genomic_DNA"/>
</dbReference>
<protein>
    <recommendedName>
        <fullName evidence="3">Transglycosylase</fullName>
    </recommendedName>
</protein>
<dbReference type="Proteomes" id="UP001597231">
    <property type="component" value="Unassembled WGS sequence"/>
</dbReference>
<proteinExistence type="predicted"/>
<sequence>MENQQVQCDACHEPFTIQLKERKHPGNIIEAYIQCPHCKEEYISYVTDQFARREQDEVRKLHEKYIKRKGKLFVHMEKLKADILSKREASE</sequence>
<evidence type="ECO:0008006" key="3">
    <source>
        <dbReference type="Google" id="ProtNLM"/>
    </source>
</evidence>
<dbReference type="RefSeq" id="WP_381479726.1">
    <property type="nucleotide sequence ID" value="NZ_JBHTLT010000015.1"/>
</dbReference>
<comment type="caution">
    <text evidence="1">The sequence shown here is derived from an EMBL/GenBank/DDBJ whole genome shotgun (WGS) entry which is preliminary data.</text>
</comment>
<gene>
    <name evidence="1" type="ORF">ACFQ38_02625</name>
</gene>
<reference evidence="2" key="1">
    <citation type="journal article" date="2019" name="Int. J. Syst. Evol. Microbiol.">
        <title>The Global Catalogue of Microorganisms (GCM) 10K type strain sequencing project: providing services to taxonomists for standard genome sequencing and annotation.</title>
        <authorList>
            <consortium name="The Broad Institute Genomics Platform"/>
            <consortium name="The Broad Institute Genome Sequencing Center for Infectious Disease"/>
            <person name="Wu L."/>
            <person name="Ma J."/>
        </authorList>
    </citation>
    <scope>NUCLEOTIDE SEQUENCE [LARGE SCALE GENOMIC DNA]</scope>
    <source>
        <strain evidence="2">CCUG 53915</strain>
    </source>
</reference>
<organism evidence="1 2">
    <name type="scientific">Sporosarcina contaminans</name>
    <dbReference type="NCBI Taxonomy" id="633403"/>
    <lineage>
        <taxon>Bacteria</taxon>
        <taxon>Bacillati</taxon>
        <taxon>Bacillota</taxon>
        <taxon>Bacilli</taxon>
        <taxon>Bacillales</taxon>
        <taxon>Caryophanaceae</taxon>
        <taxon>Sporosarcina</taxon>
    </lineage>
</organism>
<accession>A0ABW3TUU9</accession>
<keyword evidence="2" id="KW-1185">Reference proteome</keyword>